<dbReference type="EMBL" id="WEGK01000010">
    <property type="protein sequence ID" value="MQY21628.1"/>
    <property type="molecule type" value="Genomic_DNA"/>
</dbReference>
<sequence length="236" mass="25063">MNDELLSNIARYHAYTQDWLQRFNSVATPNRVSGYDSSGLVTVTVGPQIRFLELYVADDWERGLSAPSVSAAVTEAARAAERAAASETASAMVEESVLDHLQEMRPEDYPATPINMNAALPLDYRTNPSLDQILDEVLTLVETGTESGSHGNIVANCQELGDAVTVILSPDGVLIDCHIAAGWASGRTGGTLSWAVNEAVAEASGRLSRFTAAGRSRSAADRIAADAIVSISKLGQ</sequence>
<keyword evidence="2" id="KW-1185">Reference proteome</keyword>
<gene>
    <name evidence="1" type="ORF">NRB20_47410</name>
</gene>
<dbReference type="Proteomes" id="UP000438448">
    <property type="component" value="Unassembled WGS sequence"/>
</dbReference>
<organism evidence="1 2">
    <name type="scientific">Nocardia macrotermitis</name>
    <dbReference type="NCBI Taxonomy" id="2585198"/>
    <lineage>
        <taxon>Bacteria</taxon>
        <taxon>Bacillati</taxon>
        <taxon>Actinomycetota</taxon>
        <taxon>Actinomycetes</taxon>
        <taxon>Mycobacteriales</taxon>
        <taxon>Nocardiaceae</taxon>
        <taxon>Nocardia</taxon>
    </lineage>
</organism>
<dbReference type="RefSeq" id="WP_153412532.1">
    <property type="nucleotide sequence ID" value="NZ_WEGK01000010.1"/>
</dbReference>
<comment type="caution">
    <text evidence="1">The sequence shown here is derived from an EMBL/GenBank/DDBJ whole genome shotgun (WGS) entry which is preliminary data.</text>
</comment>
<protein>
    <recommendedName>
        <fullName evidence="3">YbaB/EbfC DNA-binding family protein</fullName>
    </recommendedName>
</protein>
<accession>A0A7K0D7E6</accession>
<name>A0A7K0D7E6_9NOCA</name>
<dbReference type="InterPro" id="IPR036894">
    <property type="entry name" value="YbaB-like_sf"/>
</dbReference>
<evidence type="ECO:0008006" key="3">
    <source>
        <dbReference type="Google" id="ProtNLM"/>
    </source>
</evidence>
<evidence type="ECO:0000313" key="1">
    <source>
        <dbReference type="EMBL" id="MQY21628.1"/>
    </source>
</evidence>
<dbReference type="OrthoDB" id="4538206at2"/>
<proteinExistence type="predicted"/>
<evidence type="ECO:0000313" key="2">
    <source>
        <dbReference type="Proteomes" id="UP000438448"/>
    </source>
</evidence>
<dbReference type="AlphaFoldDB" id="A0A7K0D7E6"/>
<reference evidence="1 2" key="1">
    <citation type="submission" date="2019-10" db="EMBL/GenBank/DDBJ databases">
        <title>Nocardia macrotermitis sp. nov. and Nocardia aurantia sp. nov., isolated from the gut of fungus growing-termite Macrotermes natalensis.</title>
        <authorList>
            <person name="Benndorf R."/>
            <person name="Schwitalla J."/>
            <person name="Martin K."/>
            <person name="De Beer W."/>
            <person name="Kaster A.-K."/>
            <person name="Vollmers J."/>
            <person name="Poulsen M."/>
            <person name="Beemelmanns C."/>
        </authorList>
    </citation>
    <scope>NUCLEOTIDE SEQUENCE [LARGE SCALE GENOMIC DNA]</scope>
    <source>
        <strain evidence="1 2">RB20</strain>
    </source>
</reference>
<dbReference type="Gene3D" id="3.30.1310.10">
    <property type="entry name" value="Nucleoid-associated protein YbaB-like domain"/>
    <property type="match status" value="1"/>
</dbReference>